<dbReference type="Gene3D" id="3.40.47.10">
    <property type="match status" value="2"/>
</dbReference>
<organism evidence="6 7">
    <name type="scientific">Streptomyces alboflavus</name>
    <dbReference type="NCBI Taxonomy" id="67267"/>
    <lineage>
        <taxon>Bacteria</taxon>
        <taxon>Bacillati</taxon>
        <taxon>Actinomycetota</taxon>
        <taxon>Actinomycetes</taxon>
        <taxon>Kitasatosporales</taxon>
        <taxon>Streptomycetaceae</taxon>
        <taxon>Streptomyces</taxon>
    </lineage>
</organism>
<dbReference type="InterPro" id="IPR016039">
    <property type="entry name" value="Thiolase-like"/>
</dbReference>
<keyword evidence="7" id="KW-1185">Reference proteome</keyword>
<evidence type="ECO:0000256" key="3">
    <source>
        <dbReference type="ARBA" id="ARBA00023315"/>
    </source>
</evidence>
<evidence type="ECO:0000313" key="7">
    <source>
        <dbReference type="Proteomes" id="UP000195880"/>
    </source>
</evidence>
<dbReference type="CDD" id="cd00834">
    <property type="entry name" value="KAS_I_II"/>
    <property type="match status" value="1"/>
</dbReference>
<dbReference type="RefSeq" id="WP_087886674.1">
    <property type="nucleotide sequence ID" value="NZ_CP021748.1"/>
</dbReference>
<protein>
    <submittedName>
        <fullName evidence="6">3-oxoacyl-ACP synthase</fullName>
    </submittedName>
</protein>
<dbReference type="OrthoDB" id="9808669at2"/>
<comment type="similarity">
    <text evidence="1 4">Belongs to the thiolase-like superfamily. Beta-ketoacyl-ACP synthases family.</text>
</comment>
<sequence length="414" mass="41483">MTRPAPARGPDDIAVTGLGLVTAAGIGVADTWAGVCRGRSAAATDPGLAGLPVDISCTVPGFSARRHVGRRSALTQDRFSQLSVAAAREAVADSGLDPGTWDGARVGVVVGCGLGGVATWEAQHRRLLDQGPQAVSALLIPMLVPNMVAGHLAMDLGASGPNLVTATACASGATAIGTALHLLRDGSCDVVVAGGGEAGVTPLMVTGFAQMGALSRRLDEPAAASRPFDRDRDGFVIGEGSGMLVLERAADARARGAAVRARIAGYGASADAHHMTAPDPRGTGVLLALRTALARAGVVPDEVDHVNAHGTSTPLNDAAEAAVLRKFLGAGPAVTSTKGVLGHTLGAAGAIEAALTVLAVQHGTVPPTANLHDQDPDIDLDVVSGTARTRKLDVAVSNSFGFGGQNAVLVVTAP</sequence>
<evidence type="ECO:0000313" key="6">
    <source>
        <dbReference type="EMBL" id="ARX87982.1"/>
    </source>
</evidence>
<dbReference type="FunFam" id="3.40.47.10:FF:000029">
    <property type="entry name" value="3-oxoacyl-[acyl-carrier-protein] synthase 1"/>
    <property type="match status" value="1"/>
</dbReference>
<dbReference type="PROSITE" id="PS52004">
    <property type="entry name" value="KS3_2"/>
    <property type="match status" value="1"/>
</dbReference>
<keyword evidence="3" id="KW-0012">Acyltransferase</keyword>
<proteinExistence type="inferred from homology"/>
<dbReference type="eggNOG" id="COG0304">
    <property type="taxonomic scope" value="Bacteria"/>
</dbReference>
<dbReference type="InterPro" id="IPR014030">
    <property type="entry name" value="Ketoacyl_synth_N"/>
</dbReference>
<dbReference type="PANTHER" id="PTHR11712">
    <property type="entry name" value="POLYKETIDE SYNTHASE-RELATED"/>
    <property type="match status" value="1"/>
</dbReference>
<dbReference type="AlphaFoldDB" id="A0A1Z1WNV3"/>
<dbReference type="SMART" id="SM00825">
    <property type="entry name" value="PKS_KS"/>
    <property type="match status" value="1"/>
</dbReference>
<dbReference type="SUPFAM" id="SSF53901">
    <property type="entry name" value="Thiolase-like"/>
    <property type="match status" value="2"/>
</dbReference>
<dbReference type="Proteomes" id="UP000195880">
    <property type="component" value="Chromosome"/>
</dbReference>
<gene>
    <name evidence="6" type="primary">fabF</name>
    <name evidence="6" type="ORF">SMD44_07468</name>
</gene>
<dbReference type="PROSITE" id="PS00606">
    <property type="entry name" value="KS3_1"/>
    <property type="match status" value="1"/>
</dbReference>
<keyword evidence="2 4" id="KW-0808">Transferase</keyword>
<dbReference type="KEGG" id="salf:SMD44_07468"/>
<dbReference type="FunFam" id="3.40.47.10:FF:000018">
    <property type="entry name" value="3-oxoacyl-[acyl-carrier-protein] synthase 2"/>
    <property type="match status" value="1"/>
</dbReference>
<feature type="domain" description="Ketosynthase family 3 (KS3)" evidence="5">
    <location>
        <begin position="10"/>
        <end position="413"/>
    </location>
</feature>
<dbReference type="STRING" id="67267.GCA_000716675_05302"/>
<dbReference type="InterPro" id="IPR014031">
    <property type="entry name" value="Ketoacyl_synth_C"/>
</dbReference>
<dbReference type="EMBL" id="CP021748">
    <property type="protein sequence ID" value="ARX87982.1"/>
    <property type="molecule type" value="Genomic_DNA"/>
</dbReference>
<evidence type="ECO:0000256" key="2">
    <source>
        <dbReference type="ARBA" id="ARBA00022679"/>
    </source>
</evidence>
<dbReference type="InterPro" id="IPR000794">
    <property type="entry name" value="Beta-ketoacyl_synthase"/>
</dbReference>
<evidence type="ECO:0000256" key="4">
    <source>
        <dbReference type="RuleBase" id="RU003694"/>
    </source>
</evidence>
<dbReference type="InterPro" id="IPR020841">
    <property type="entry name" value="PKS_Beta-ketoAc_synthase_dom"/>
</dbReference>
<accession>A0A1Z1WNV3</accession>
<dbReference type="InterPro" id="IPR018201">
    <property type="entry name" value="Ketoacyl_synth_AS"/>
</dbReference>
<evidence type="ECO:0000259" key="5">
    <source>
        <dbReference type="PROSITE" id="PS52004"/>
    </source>
</evidence>
<dbReference type="PANTHER" id="PTHR11712:SF347">
    <property type="entry name" value="BETA KETOACYL-ACYL CARRIER PROTEIN SYNTHASE"/>
    <property type="match status" value="1"/>
</dbReference>
<evidence type="ECO:0000256" key="1">
    <source>
        <dbReference type="ARBA" id="ARBA00008467"/>
    </source>
</evidence>
<dbReference type="Pfam" id="PF02801">
    <property type="entry name" value="Ketoacyl-synt_C"/>
    <property type="match status" value="1"/>
</dbReference>
<reference evidence="6 7" key="1">
    <citation type="submission" date="2017-05" db="EMBL/GenBank/DDBJ databases">
        <title>Streptomyces alboflavus Genome sequencing and assembly.</title>
        <authorList>
            <person name="Wang Y."/>
            <person name="Du B."/>
            <person name="Ding Y."/>
            <person name="Liu H."/>
            <person name="Hou Q."/>
            <person name="Liu K."/>
            <person name="Wang C."/>
            <person name="Yao L."/>
        </authorList>
    </citation>
    <scope>NUCLEOTIDE SEQUENCE [LARGE SCALE GENOMIC DNA]</scope>
    <source>
        <strain evidence="6 7">MDJK44</strain>
    </source>
</reference>
<dbReference type="Pfam" id="PF00109">
    <property type="entry name" value="ketoacyl-synt"/>
    <property type="match status" value="1"/>
</dbReference>
<dbReference type="GO" id="GO:0030497">
    <property type="term" value="P:fatty acid elongation"/>
    <property type="evidence" value="ECO:0007669"/>
    <property type="project" value="UniProtKB-ARBA"/>
</dbReference>
<dbReference type="GO" id="GO:0004315">
    <property type="term" value="F:3-oxoacyl-[acyl-carrier-protein] synthase activity"/>
    <property type="evidence" value="ECO:0007669"/>
    <property type="project" value="InterPro"/>
</dbReference>
<name>A0A1Z1WNV3_9ACTN</name>
<dbReference type="NCBIfam" id="NF005589">
    <property type="entry name" value="PRK07314.1"/>
    <property type="match status" value="1"/>
</dbReference>